<protein>
    <submittedName>
        <fullName evidence="1">Uncharacterized protein</fullName>
    </submittedName>
</protein>
<dbReference type="EMBL" id="BAAAQM010000062">
    <property type="protein sequence ID" value="GAA1998569.1"/>
    <property type="molecule type" value="Genomic_DNA"/>
</dbReference>
<reference evidence="1 2" key="1">
    <citation type="journal article" date="2019" name="Int. J. Syst. Evol. Microbiol.">
        <title>The Global Catalogue of Microorganisms (GCM) 10K type strain sequencing project: providing services to taxonomists for standard genome sequencing and annotation.</title>
        <authorList>
            <consortium name="The Broad Institute Genomics Platform"/>
            <consortium name="The Broad Institute Genome Sequencing Center for Infectious Disease"/>
            <person name="Wu L."/>
            <person name="Ma J."/>
        </authorList>
    </citation>
    <scope>NUCLEOTIDE SEQUENCE [LARGE SCALE GENOMIC DNA]</scope>
    <source>
        <strain evidence="1 2">JCM 16013</strain>
    </source>
</reference>
<sequence length="208" mass="22425">MSGGPALGSVGFSLRVPPNWFELDVHPATREASIRDLVRDRIAQVPELQERRAEITKLLRDQAAAAWDAGAVYCAGMAEPVMDGVLPATVTVFLLPGPLGASSDEPDRTAALLPMLTPKEPKDENDTWTRVRVFDLEGCGQAVRTHGVEDLEPEPGKPLRVAQMQTFVPIPDVNRVLLVSCSSPAVAVAEGLFDLFDALTGTLRLEDS</sequence>
<dbReference type="RefSeq" id="WP_344661939.1">
    <property type="nucleotide sequence ID" value="NZ_BAAAQM010000062.1"/>
</dbReference>
<gene>
    <name evidence="1" type="ORF">GCM10009838_74910</name>
</gene>
<organism evidence="1 2">
    <name type="scientific">Catenulispora subtropica</name>
    <dbReference type="NCBI Taxonomy" id="450798"/>
    <lineage>
        <taxon>Bacteria</taxon>
        <taxon>Bacillati</taxon>
        <taxon>Actinomycetota</taxon>
        <taxon>Actinomycetes</taxon>
        <taxon>Catenulisporales</taxon>
        <taxon>Catenulisporaceae</taxon>
        <taxon>Catenulispora</taxon>
    </lineage>
</organism>
<dbReference type="Proteomes" id="UP001499854">
    <property type="component" value="Unassembled WGS sequence"/>
</dbReference>
<proteinExistence type="predicted"/>
<accession>A0ABN2T6I6</accession>
<name>A0ABN2T6I6_9ACTN</name>
<keyword evidence="2" id="KW-1185">Reference proteome</keyword>
<comment type="caution">
    <text evidence="1">The sequence shown here is derived from an EMBL/GenBank/DDBJ whole genome shotgun (WGS) entry which is preliminary data.</text>
</comment>
<evidence type="ECO:0000313" key="2">
    <source>
        <dbReference type="Proteomes" id="UP001499854"/>
    </source>
</evidence>
<evidence type="ECO:0000313" key="1">
    <source>
        <dbReference type="EMBL" id="GAA1998569.1"/>
    </source>
</evidence>